<feature type="compositionally biased region" description="Acidic residues" evidence="9">
    <location>
        <begin position="1020"/>
        <end position="1031"/>
    </location>
</feature>
<evidence type="ECO:0000256" key="7">
    <source>
        <dbReference type="ARBA" id="ARBA00051243"/>
    </source>
</evidence>
<feature type="compositionally biased region" description="Acidic residues" evidence="9">
    <location>
        <begin position="681"/>
        <end position="694"/>
    </location>
</feature>
<feature type="signal peptide" evidence="11">
    <location>
        <begin position="1"/>
        <end position="22"/>
    </location>
</feature>
<keyword evidence="6" id="KW-0829">Tyrosine-protein kinase</keyword>
<keyword evidence="4" id="KW-0418">Kinase</keyword>
<keyword evidence="10" id="KW-0812">Transmembrane</keyword>
<organism evidence="13 14">
    <name type="scientific">Clytia hemisphaerica</name>
    <dbReference type="NCBI Taxonomy" id="252671"/>
    <lineage>
        <taxon>Eukaryota</taxon>
        <taxon>Metazoa</taxon>
        <taxon>Cnidaria</taxon>
        <taxon>Hydrozoa</taxon>
        <taxon>Hydroidolina</taxon>
        <taxon>Leptothecata</taxon>
        <taxon>Obeliida</taxon>
        <taxon>Clytiidae</taxon>
        <taxon>Clytia</taxon>
    </lineage>
</organism>
<evidence type="ECO:0000256" key="4">
    <source>
        <dbReference type="ARBA" id="ARBA00022777"/>
    </source>
</evidence>
<keyword evidence="3 8" id="KW-0547">Nucleotide-binding</keyword>
<dbReference type="Gene3D" id="3.30.200.20">
    <property type="entry name" value="Phosphorylase Kinase, domain 1"/>
    <property type="match status" value="1"/>
</dbReference>
<evidence type="ECO:0000256" key="6">
    <source>
        <dbReference type="ARBA" id="ARBA00023137"/>
    </source>
</evidence>
<name>A0A7M6DMS8_9CNID</name>
<evidence type="ECO:0000256" key="5">
    <source>
        <dbReference type="ARBA" id="ARBA00022840"/>
    </source>
</evidence>
<dbReference type="PANTHER" id="PTHR24416">
    <property type="entry name" value="TYROSINE-PROTEIN KINASE RECEPTOR"/>
    <property type="match status" value="1"/>
</dbReference>
<sequence>MSKNLGFIKLLFTFLLIRGIHGESCSVINKVTLNNYPSSKIGEQKWANGCPTGKYIKAVWAKLPTEHFQKIKCCDGTSDNSLSWELRDLGYFSGGEGNLTKQWNVQCQSNAIITGVRYFEPPNINPQIVSARILNGVRCSALKYQIVDPEDCTILDFTQRVTNPNNFKPMSDKQWQHQCPDGYAMVGLYDKPGNYFVNIQKAKCCRVRGVNFEPGWVSDFEHHFSNLSQSTEDDGQFYPSKQSDEPMYALSPMIMRNGTNLKTFRIMTPAFADQKAFCFSVYYTFMGRDLGFKIKLVNSDKTLELTTVSGANAKYFGRRYNIKTYVKSEKTSQLYLDASITHGQITFSKFEVLDSKSCDDVNQCTPALKDCPVNEKCLPSGPQGLLKCICDTERGFKRNVSNACVCQDSKATPKDGYCVQNNFKTTTQKPTNGASKGGGGGGGGEGVKTDAPTVPPSEARPTDPYVQRGSKIEKNSSPWTYVTAGASSIIVVFILISGSYFGWRKMYTRQKNLNSHSMGNINLTSITNSTTHLSRSLTSVAYDNDEHRPPLYRPYMDSLGYIENASSPHDTESLFLSSTQITGSIEDAGCGMLSTTPEHLPFCIDVETGNPIYTRINRKTTLDGNENEDDVECPDENANTRRERFKRISFEQDKDEDVFAMEIDNRRPSTITLLQPNYGDSSDETDQSDGEDESVPVERFLVPGDDEEELLLGLNELPPESVNVSSKIIGQGAFGLVKLGDLYSTYGTSKVAVKMLKSRPGTQITQCDRVKFYQEAAIMSQFENDNVIALFGVLVGKRPCMVIEHMARGNLWKYLNMIRRAREKENVTDISRKLHGLFLQMARDIASGMTYLASLDFVHRDLACRNILLDNKWRCKISDFGLSRHFLKDDHYYTSKGGQIPVKWTAPEALNYKRYSTKSDVWSFGIVLWEIWSLGKRPYGHWDNDRVLKEVCENKYRLPSPEQTPILIYRLMLDCWCNDKNDRPNFSKILYCLKHKDDQILGSKKRIERTRSITFSFDSEMAEEDEREEEGSHENQACRTE</sequence>
<feature type="binding site" evidence="8">
    <location>
        <position position="754"/>
    </location>
    <ligand>
        <name>ATP</name>
        <dbReference type="ChEBI" id="CHEBI:30616"/>
    </ligand>
</feature>
<accession>A0A7M6DMS8</accession>
<protein>
    <recommendedName>
        <fullName evidence="12">Protein kinase domain-containing protein</fullName>
    </recommendedName>
</protein>
<dbReference type="InterPro" id="IPR000719">
    <property type="entry name" value="Prot_kinase_dom"/>
</dbReference>
<dbReference type="SUPFAM" id="SSF56112">
    <property type="entry name" value="Protein kinase-like (PK-like)"/>
    <property type="match status" value="1"/>
</dbReference>
<evidence type="ECO:0000313" key="13">
    <source>
        <dbReference type="EnsemblMetazoa" id="CLYHEMP016726.1"/>
    </source>
</evidence>
<keyword evidence="10" id="KW-0472">Membrane</keyword>
<feature type="compositionally biased region" description="Gly residues" evidence="9">
    <location>
        <begin position="435"/>
        <end position="446"/>
    </location>
</feature>
<evidence type="ECO:0000256" key="1">
    <source>
        <dbReference type="ARBA" id="ARBA00004167"/>
    </source>
</evidence>
<evidence type="ECO:0000256" key="2">
    <source>
        <dbReference type="ARBA" id="ARBA00022679"/>
    </source>
</evidence>
<dbReference type="PROSITE" id="PS00109">
    <property type="entry name" value="PROTEIN_KINASE_TYR"/>
    <property type="match status" value="1"/>
</dbReference>
<evidence type="ECO:0000256" key="9">
    <source>
        <dbReference type="SAM" id="MobiDB-lite"/>
    </source>
</evidence>
<dbReference type="PRINTS" id="PR00109">
    <property type="entry name" value="TYRKINASE"/>
</dbReference>
<dbReference type="InterPro" id="IPR050122">
    <property type="entry name" value="RTK"/>
</dbReference>
<feature type="chain" id="PRO_5029459269" description="Protein kinase domain-containing protein" evidence="11">
    <location>
        <begin position="23"/>
        <end position="1041"/>
    </location>
</feature>
<feature type="region of interest" description="Disordered" evidence="9">
    <location>
        <begin position="428"/>
        <end position="471"/>
    </location>
</feature>
<dbReference type="RefSeq" id="XP_066916205.1">
    <property type="nucleotide sequence ID" value="XM_067060104.1"/>
</dbReference>
<dbReference type="PANTHER" id="PTHR24416:SF539">
    <property type="entry name" value="RECEPTOR PROTEIN-TYROSINE KINASE"/>
    <property type="match status" value="1"/>
</dbReference>
<feature type="compositionally biased region" description="Polar residues" evidence="9">
    <location>
        <begin position="671"/>
        <end position="680"/>
    </location>
</feature>
<feature type="transmembrane region" description="Helical" evidence="10">
    <location>
        <begin position="479"/>
        <end position="503"/>
    </location>
</feature>
<comment type="catalytic activity">
    <reaction evidence="7">
        <text>L-tyrosyl-[protein] + ATP = O-phospho-L-tyrosyl-[protein] + ADP + H(+)</text>
        <dbReference type="Rhea" id="RHEA:10596"/>
        <dbReference type="Rhea" id="RHEA-COMP:10136"/>
        <dbReference type="Rhea" id="RHEA-COMP:20101"/>
        <dbReference type="ChEBI" id="CHEBI:15378"/>
        <dbReference type="ChEBI" id="CHEBI:30616"/>
        <dbReference type="ChEBI" id="CHEBI:46858"/>
        <dbReference type="ChEBI" id="CHEBI:61978"/>
        <dbReference type="ChEBI" id="CHEBI:456216"/>
        <dbReference type="EC" id="2.7.10.1"/>
    </reaction>
</comment>
<dbReference type="InterPro" id="IPR001245">
    <property type="entry name" value="Ser-Thr/Tyr_kinase_cat_dom"/>
</dbReference>
<dbReference type="GO" id="GO:0043235">
    <property type="term" value="C:receptor complex"/>
    <property type="evidence" value="ECO:0007669"/>
    <property type="project" value="TreeGrafter"/>
</dbReference>
<dbReference type="GO" id="GO:0005524">
    <property type="term" value="F:ATP binding"/>
    <property type="evidence" value="ECO:0007669"/>
    <property type="project" value="UniProtKB-UniRule"/>
</dbReference>
<feature type="region of interest" description="Disordered" evidence="9">
    <location>
        <begin position="1019"/>
        <end position="1041"/>
    </location>
</feature>
<dbReference type="InterPro" id="IPR017441">
    <property type="entry name" value="Protein_kinase_ATP_BS"/>
</dbReference>
<dbReference type="CDD" id="cd00192">
    <property type="entry name" value="PTKc"/>
    <property type="match status" value="1"/>
</dbReference>
<dbReference type="GO" id="GO:0007169">
    <property type="term" value="P:cell surface receptor protein tyrosine kinase signaling pathway"/>
    <property type="evidence" value="ECO:0007669"/>
    <property type="project" value="TreeGrafter"/>
</dbReference>
<dbReference type="GO" id="GO:0004714">
    <property type="term" value="F:transmembrane receptor protein tyrosine kinase activity"/>
    <property type="evidence" value="ECO:0007669"/>
    <property type="project" value="UniProtKB-EC"/>
</dbReference>
<keyword evidence="14" id="KW-1185">Reference proteome</keyword>
<proteinExistence type="predicted"/>
<dbReference type="GO" id="GO:0005886">
    <property type="term" value="C:plasma membrane"/>
    <property type="evidence" value="ECO:0007669"/>
    <property type="project" value="TreeGrafter"/>
</dbReference>
<feature type="region of interest" description="Disordered" evidence="9">
    <location>
        <begin position="671"/>
        <end position="694"/>
    </location>
</feature>
<evidence type="ECO:0000256" key="11">
    <source>
        <dbReference type="SAM" id="SignalP"/>
    </source>
</evidence>
<evidence type="ECO:0000259" key="12">
    <source>
        <dbReference type="PROSITE" id="PS50011"/>
    </source>
</evidence>
<dbReference type="InterPro" id="IPR020635">
    <property type="entry name" value="Tyr_kinase_cat_dom"/>
</dbReference>
<evidence type="ECO:0000313" key="14">
    <source>
        <dbReference type="Proteomes" id="UP000594262"/>
    </source>
</evidence>
<dbReference type="GeneID" id="136803380"/>
<keyword evidence="5 8" id="KW-0067">ATP-binding</keyword>
<dbReference type="AlphaFoldDB" id="A0A7M6DMS8"/>
<keyword evidence="11" id="KW-0732">Signal</keyword>
<keyword evidence="10" id="KW-1133">Transmembrane helix</keyword>
<evidence type="ECO:0000256" key="8">
    <source>
        <dbReference type="PROSITE-ProRule" id="PRU10141"/>
    </source>
</evidence>
<evidence type="ECO:0000256" key="10">
    <source>
        <dbReference type="SAM" id="Phobius"/>
    </source>
</evidence>
<feature type="domain" description="Protein kinase" evidence="12">
    <location>
        <begin position="723"/>
        <end position="1001"/>
    </location>
</feature>
<dbReference type="OrthoDB" id="5987368at2759"/>
<dbReference type="PROSITE" id="PS50011">
    <property type="entry name" value="PROTEIN_KINASE_DOM"/>
    <property type="match status" value="1"/>
</dbReference>
<dbReference type="Pfam" id="PF07714">
    <property type="entry name" value="PK_Tyr_Ser-Thr"/>
    <property type="match status" value="1"/>
</dbReference>
<keyword evidence="2" id="KW-0808">Transferase</keyword>
<reference evidence="13" key="1">
    <citation type="submission" date="2021-01" db="UniProtKB">
        <authorList>
            <consortium name="EnsemblMetazoa"/>
        </authorList>
    </citation>
    <scope>IDENTIFICATION</scope>
</reference>
<dbReference type="Gene3D" id="1.10.510.10">
    <property type="entry name" value="Transferase(Phosphotransferase) domain 1"/>
    <property type="match status" value="1"/>
</dbReference>
<comment type="subcellular location">
    <subcellularLocation>
        <location evidence="1">Membrane</location>
        <topology evidence="1">Single-pass membrane protein</topology>
    </subcellularLocation>
</comment>
<evidence type="ECO:0000256" key="3">
    <source>
        <dbReference type="ARBA" id="ARBA00022741"/>
    </source>
</evidence>
<dbReference type="PROSITE" id="PS00107">
    <property type="entry name" value="PROTEIN_KINASE_ATP"/>
    <property type="match status" value="1"/>
</dbReference>
<dbReference type="InterPro" id="IPR008266">
    <property type="entry name" value="Tyr_kinase_AS"/>
</dbReference>
<dbReference type="FunFam" id="1.10.510.10:FF:000554">
    <property type="entry name" value="Predicted protein"/>
    <property type="match status" value="1"/>
</dbReference>
<dbReference type="InterPro" id="IPR011009">
    <property type="entry name" value="Kinase-like_dom_sf"/>
</dbReference>
<dbReference type="EnsemblMetazoa" id="CLYHEMT016726.1">
    <property type="protein sequence ID" value="CLYHEMP016726.1"/>
    <property type="gene ID" value="CLYHEMG016726"/>
</dbReference>
<dbReference type="Proteomes" id="UP000594262">
    <property type="component" value="Unplaced"/>
</dbReference>
<dbReference type="SMART" id="SM00219">
    <property type="entry name" value="TyrKc"/>
    <property type="match status" value="1"/>
</dbReference>